<dbReference type="Pfam" id="PF08863">
    <property type="entry name" value="YolD"/>
    <property type="match status" value="1"/>
</dbReference>
<proteinExistence type="predicted"/>
<evidence type="ECO:0008006" key="3">
    <source>
        <dbReference type="Google" id="ProtNLM"/>
    </source>
</evidence>
<keyword evidence="2" id="KW-1185">Reference proteome</keyword>
<accession>A0A510Y7S2</accession>
<dbReference type="EMBL" id="BJUN01000014">
    <property type="protein sequence ID" value="GEK59412.1"/>
    <property type="molecule type" value="Genomic_DNA"/>
</dbReference>
<evidence type="ECO:0000313" key="2">
    <source>
        <dbReference type="Proteomes" id="UP000321051"/>
    </source>
</evidence>
<organism evidence="1 2">
    <name type="scientific">Marinococcus halophilus</name>
    <dbReference type="NCBI Taxonomy" id="1371"/>
    <lineage>
        <taxon>Bacteria</taxon>
        <taxon>Bacillati</taxon>
        <taxon>Bacillota</taxon>
        <taxon>Bacilli</taxon>
        <taxon>Bacillales</taxon>
        <taxon>Bacillaceae</taxon>
        <taxon>Marinococcus</taxon>
    </lineage>
</organism>
<gene>
    <name evidence="1" type="ORF">MHA01_23170</name>
</gene>
<reference evidence="1 2" key="1">
    <citation type="submission" date="2019-07" db="EMBL/GenBank/DDBJ databases">
        <title>Whole genome shotgun sequence of Marinococcus halophilus NBRC 102359.</title>
        <authorList>
            <person name="Hosoyama A."/>
            <person name="Uohara A."/>
            <person name="Ohji S."/>
            <person name="Ichikawa N."/>
        </authorList>
    </citation>
    <scope>NUCLEOTIDE SEQUENCE [LARGE SCALE GENOMIC DNA]</scope>
    <source>
        <strain evidence="1 2">NBRC 102359</strain>
    </source>
</reference>
<dbReference type="InterPro" id="IPR014962">
    <property type="entry name" value="YolD"/>
</dbReference>
<dbReference type="RefSeq" id="WP_094908709.1">
    <property type="nucleotide sequence ID" value="NZ_BJUN01000014.1"/>
</dbReference>
<sequence>MKPNKLTPNSNLRWESSRMILPEWRKQWLERQKAQTWQHPPELDDQMIEEVMQMIHDGMAYTWLLDVTYWQDGQFHTATGYIARFRDRPPQIWIQVGEVVLSIFVEHLQAVAWQA</sequence>
<dbReference type="AlphaFoldDB" id="A0A510Y7S2"/>
<comment type="caution">
    <text evidence="1">The sequence shown here is derived from an EMBL/GenBank/DDBJ whole genome shotgun (WGS) entry which is preliminary data.</text>
</comment>
<evidence type="ECO:0000313" key="1">
    <source>
        <dbReference type="EMBL" id="GEK59412.1"/>
    </source>
</evidence>
<protein>
    <recommendedName>
        <fullName evidence="3">YolD-like family protein</fullName>
    </recommendedName>
</protein>
<dbReference type="Proteomes" id="UP000321051">
    <property type="component" value="Unassembled WGS sequence"/>
</dbReference>
<dbReference type="STRING" id="1371.GCA_900166605_01030"/>
<name>A0A510Y7S2_MARHA</name>